<dbReference type="AlphaFoldDB" id="A0A5M6IUG6"/>
<keyword evidence="3" id="KW-1185">Reference proteome</keyword>
<dbReference type="RefSeq" id="WP_150041363.1">
    <property type="nucleotide sequence ID" value="NZ_OW485606.1"/>
</dbReference>
<organism evidence="2 3">
    <name type="scientific">Rhodovastum atsumiense</name>
    <dbReference type="NCBI Taxonomy" id="504468"/>
    <lineage>
        <taxon>Bacteria</taxon>
        <taxon>Pseudomonadati</taxon>
        <taxon>Pseudomonadota</taxon>
        <taxon>Alphaproteobacteria</taxon>
        <taxon>Acetobacterales</taxon>
        <taxon>Acetobacteraceae</taxon>
        <taxon>Rhodovastum</taxon>
    </lineage>
</organism>
<feature type="signal peptide" evidence="1">
    <location>
        <begin position="1"/>
        <end position="22"/>
    </location>
</feature>
<name>A0A5M6IUG6_9PROT</name>
<comment type="caution">
    <text evidence="2">The sequence shown here is derived from an EMBL/GenBank/DDBJ whole genome shotgun (WGS) entry which is preliminary data.</text>
</comment>
<gene>
    <name evidence="2" type="ORF">F1189_13575</name>
</gene>
<accession>A0A5M6IUG6</accession>
<protein>
    <submittedName>
        <fullName evidence="2">Uncharacterized protein</fullName>
    </submittedName>
</protein>
<dbReference type="Proteomes" id="UP000325255">
    <property type="component" value="Unassembled WGS sequence"/>
</dbReference>
<evidence type="ECO:0000313" key="2">
    <source>
        <dbReference type="EMBL" id="KAA5611589.1"/>
    </source>
</evidence>
<evidence type="ECO:0000256" key="1">
    <source>
        <dbReference type="SAM" id="SignalP"/>
    </source>
</evidence>
<keyword evidence="1" id="KW-0732">Signal</keyword>
<sequence length="121" mass="13789">MKPLHWIIIVGVSAFLPTNVQAAKEVNNHKIIGMGSVSCINWLMSRTKKTEIIAQWSDLSEQWVLGYISGIGWTEKFGDPLAKVNANDVWNWIDHYCTNHFDSKLSDAANEFIFKHATQNR</sequence>
<feature type="chain" id="PRO_5024302964" evidence="1">
    <location>
        <begin position="23"/>
        <end position="121"/>
    </location>
</feature>
<evidence type="ECO:0000313" key="3">
    <source>
        <dbReference type="Proteomes" id="UP000325255"/>
    </source>
</evidence>
<dbReference type="EMBL" id="VWPK01000019">
    <property type="protein sequence ID" value="KAA5611589.1"/>
    <property type="molecule type" value="Genomic_DNA"/>
</dbReference>
<reference evidence="2 3" key="1">
    <citation type="submission" date="2019-09" db="EMBL/GenBank/DDBJ databases">
        <title>Genome sequence of Rhodovastum atsumiense, a diverse member of the Acetobacteraceae family of non-sulfur purple photosynthetic bacteria.</title>
        <authorList>
            <person name="Meyer T."/>
            <person name="Kyndt J."/>
        </authorList>
    </citation>
    <scope>NUCLEOTIDE SEQUENCE [LARGE SCALE GENOMIC DNA]</scope>
    <source>
        <strain evidence="2 3">DSM 21279</strain>
    </source>
</reference>
<proteinExistence type="predicted"/>